<protein>
    <submittedName>
        <fullName evidence="1">Uncharacterized protein</fullName>
    </submittedName>
</protein>
<gene>
    <name evidence="1" type="ORF">ACAOBT_LOCUS12343</name>
</gene>
<evidence type="ECO:0000313" key="1">
    <source>
        <dbReference type="EMBL" id="CAH1976836.1"/>
    </source>
</evidence>
<evidence type="ECO:0000313" key="2">
    <source>
        <dbReference type="Proteomes" id="UP001152888"/>
    </source>
</evidence>
<name>A0A9P0KLN6_ACAOB</name>
<reference evidence="1" key="1">
    <citation type="submission" date="2022-03" db="EMBL/GenBank/DDBJ databases">
        <authorList>
            <person name="Sayadi A."/>
        </authorList>
    </citation>
    <scope>NUCLEOTIDE SEQUENCE</scope>
</reference>
<comment type="caution">
    <text evidence="1">The sequence shown here is derived from an EMBL/GenBank/DDBJ whole genome shotgun (WGS) entry which is preliminary data.</text>
</comment>
<dbReference type="Proteomes" id="UP001152888">
    <property type="component" value="Unassembled WGS sequence"/>
</dbReference>
<dbReference type="AlphaFoldDB" id="A0A9P0KLN6"/>
<organism evidence="1 2">
    <name type="scientific">Acanthoscelides obtectus</name>
    <name type="common">Bean weevil</name>
    <name type="synonym">Bruchus obtectus</name>
    <dbReference type="NCBI Taxonomy" id="200917"/>
    <lineage>
        <taxon>Eukaryota</taxon>
        <taxon>Metazoa</taxon>
        <taxon>Ecdysozoa</taxon>
        <taxon>Arthropoda</taxon>
        <taxon>Hexapoda</taxon>
        <taxon>Insecta</taxon>
        <taxon>Pterygota</taxon>
        <taxon>Neoptera</taxon>
        <taxon>Endopterygota</taxon>
        <taxon>Coleoptera</taxon>
        <taxon>Polyphaga</taxon>
        <taxon>Cucujiformia</taxon>
        <taxon>Chrysomeloidea</taxon>
        <taxon>Chrysomelidae</taxon>
        <taxon>Bruchinae</taxon>
        <taxon>Bruchini</taxon>
        <taxon>Acanthoscelides</taxon>
    </lineage>
</organism>
<dbReference type="EMBL" id="CAKOFQ010006851">
    <property type="protein sequence ID" value="CAH1976836.1"/>
    <property type="molecule type" value="Genomic_DNA"/>
</dbReference>
<accession>A0A9P0KLN6</accession>
<keyword evidence="2" id="KW-1185">Reference proteome</keyword>
<sequence>MVYRLVTCKKGTDRFCSILVTTLRSCNKVCYFFTIRRVHSLSGAANRIVIRLRGKHLEVCSSPANHQALPVQCLPIRALLMNPLLKAPPVCKALLSTILSISKKA</sequence>
<proteinExistence type="predicted"/>